<accession>A0A9W7YBU6</accession>
<comment type="caution">
    <text evidence="1">The sequence shown here is derived from an EMBL/GenBank/DDBJ whole genome shotgun (WGS) entry which is preliminary data.</text>
</comment>
<reference evidence="1" key="1">
    <citation type="submission" date="2022-07" db="EMBL/GenBank/DDBJ databases">
        <title>Phylogenomic reconstructions and comparative analyses of Kickxellomycotina fungi.</title>
        <authorList>
            <person name="Reynolds N.K."/>
            <person name="Stajich J.E."/>
            <person name="Barry K."/>
            <person name="Grigoriev I.V."/>
            <person name="Crous P."/>
            <person name="Smith M.E."/>
        </authorList>
    </citation>
    <scope>NUCLEOTIDE SEQUENCE</scope>
    <source>
        <strain evidence="1">BCRC 34381</strain>
    </source>
</reference>
<proteinExistence type="predicted"/>
<dbReference type="OrthoDB" id="5537271at2759"/>
<dbReference type="EMBL" id="JANBOI010000777">
    <property type="protein sequence ID" value="KAJ1728606.1"/>
    <property type="molecule type" value="Genomic_DNA"/>
</dbReference>
<sequence length="200" mass="21411">MAVYFVVRSIRADHARTVCLRSARAQFRELMRELSACKGSIDRFDSELLPDTQNVDDAVRALETFGVEDGSGDAGAASAALGKAVELSEMSKFANEELTRLMEKVDGVEPAQVLVAAGLDPWAEHEEAARKDAVRSGLGPALEMAKDARAIRKGLIRKLTRRGDALDALAKKLGAAMTELEQRVRGTREALASASAAAAT</sequence>
<dbReference type="AlphaFoldDB" id="A0A9W7YBU6"/>
<evidence type="ECO:0000313" key="2">
    <source>
        <dbReference type="Proteomes" id="UP001143981"/>
    </source>
</evidence>
<gene>
    <name evidence="1" type="ORF">LPJ61_003947</name>
</gene>
<name>A0A9W7YBU6_9FUNG</name>
<dbReference type="Proteomes" id="UP001143981">
    <property type="component" value="Unassembled WGS sequence"/>
</dbReference>
<keyword evidence="2" id="KW-1185">Reference proteome</keyword>
<organism evidence="1 2">
    <name type="scientific">Coemansia biformis</name>
    <dbReference type="NCBI Taxonomy" id="1286918"/>
    <lineage>
        <taxon>Eukaryota</taxon>
        <taxon>Fungi</taxon>
        <taxon>Fungi incertae sedis</taxon>
        <taxon>Zoopagomycota</taxon>
        <taxon>Kickxellomycotina</taxon>
        <taxon>Kickxellomycetes</taxon>
        <taxon>Kickxellales</taxon>
        <taxon>Kickxellaceae</taxon>
        <taxon>Coemansia</taxon>
    </lineage>
</organism>
<evidence type="ECO:0000313" key="1">
    <source>
        <dbReference type="EMBL" id="KAJ1728606.1"/>
    </source>
</evidence>
<protein>
    <submittedName>
        <fullName evidence="1">Uncharacterized protein</fullName>
    </submittedName>
</protein>